<dbReference type="Proteomes" id="UP000219338">
    <property type="component" value="Unassembled WGS sequence"/>
</dbReference>
<organism evidence="2 3">
    <name type="scientific">Armillaria ostoyae</name>
    <name type="common">Armillaria root rot fungus</name>
    <dbReference type="NCBI Taxonomy" id="47428"/>
    <lineage>
        <taxon>Eukaryota</taxon>
        <taxon>Fungi</taxon>
        <taxon>Dikarya</taxon>
        <taxon>Basidiomycota</taxon>
        <taxon>Agaricomycotina</taxon>
        <taxon>Agaricomycetes</taxon>
        <taxon>Agaricomycetidae</taxon>
        <taxon>Agaricales</taxon>
        <taxon>Marasmiineae</taxon>
        <taxon>Physalacriaceae</taxon>
        <taxon>Armillaria</taxon>
    </lineage>
</organism>
<dbReference type="AlphaFoldDB" id="A0A284RQC1"/>
<dbReference type="EMBL" id="FUEG01000013">
    <property type="protein sequence ID" value="SJL10972.1"/>
    <property type="molecule type" value="Genomic_DNA"/>
</dbReference>
<reference evidence="3" key="1">
    <citation type="journal article" date="2017" name="Nat. Ecol. Evol.">
        <title>Genome expansion and lineage-specific genetic innovations in the forest pathogenic fungi Armillaria.</title>
        <authorList>
            <person name="Sipos G."/>
            <person name="Prasanna A.N."/>
            <person name="Walter M.C."/>
            <person name="O'Connor E."/>
            <person name="Balint B."/>
            <person name="Krizsan K."/>
            <person name="Kiss B."/>
            <person name="Hess J."/>
            <person name="Varga T."/>
            <person name="Slot J."/>
            <person name="Riley R."/>
            <person name="Boka B."/>
            <person name="Rigling D."/>
            <person name="Barry K."/>
            <person name="Lee J."/>
            <person name="Mihaltcheva S."/>
            <person name="LaButti K."/>
            <person name="Lipzen A."/>
            <person name="Waldron R."/>
            <person name="Moloney N.M."/>
            <person name="Sperisen C."/>
            <person name="Kredics L."/>
            <person name="Vagvoelgyi C."/>
            <person name="Patrignani A."/>
            <person name="Fitzpatrick D."/>
            <person name="Nagy I."/>
            <person name="Doyle S."/>
            <person name="Anderson J.B."/>
            <person name="Grigoriev I.V."/>
            <person name="Gueldener U."/>
            <person name="Muensterkoetter M."/>
            <person name="Nagy L.G."/>
        </authorList>
    </citation>
    <scope>NUCLEOTIDE SEQUENCE [LARGE SCALE GENOMIC DNA]</scope>
    <source>
        <strain evidence="3">C18/9</strain>
    </source>
</reference>
<feature type="transmembrane region" description="Helical" evidence="1">
    <location>
        <begin position="26"/>
        <end position="48"/>
    </location>
</feature>
<name>A0A284RQC1_ARMOS</name>
<dbReference type="OrthoDB" id="3346544at2759"/>
<keyword evidence="1" id="KW-1133">Transmembrane helix</keyword>
<keyword evidence="1" id="KW-0472">Membrane</keyword>
<evidence type="ECO:0000256" key="1">
    <source>
        <dbReference type="SAM" id="Phobius"/>
    </source>
</evidence>
<protein>
    <submittedName>
        <fullName evidence="2">Uncharacterized protein</fullName>
    </submittedName>
</protein>
<proteinExistence type="predicted"/>
<sequence length="101" mass="11701">MAAIIAVLYSFETFHLGVRWYWDYQWMWAMSGVFASLNILIADCVLIWRAWVVWDRNYKIVVVPIIGAILEISFDGFFLYQDIGHTSSTSLSNWGLLSKDS</sequence>
<keyword evidence="3" id="KW-1185">Reference proteome</keyword>
<keyword evidence="1" id="KW-0812">Transmembrane</keyword>
<gene>
    <name evidence="2" type="ORF">ARMOST_14368</name>
</gene>
<evidence type="ECO:0000313" key="3">
    <source>
        <dbReference type="Proteomes" id="UP000219338"/>
    </source>
</evidence>
<evidence type="ECO:0000313" key="2">
    <source>
        <dbReference type="EMBL" id="SJL10972.1"/>
    </source>
</evidence>
<accession>A0A284RQC1</accession>
<feature type="transmembrane region" description="Helical" evidence="1">
    <location>
        <begin position="60"/>
        <end position="80"/>
    </location>
</feature>